<feature type="transmembrane region" description="Helical" evidence="1">
    <location>
        <begin position="106"/>
        <end position="126"/>
    </location>
</feature>
<evidence type="ECO:0000256" key="1">
    <source>
        <dbReference type="SAM" id="Phobius"/>
    </source>
</evidence>
<organism evidence="2">
    <name type="scientific">freshwater metagenome</name>
    <dbReference type="NCBI Taxonomy" id="449393"/>
    <lineage>
        <taxon>unclassified sequences</taxon>
        <taxon>metagenomes</taxon>
        <taxon>ecological metagenomes</taxon>
    </lineage>
</organism>
<keyword evidence="1" id="KW-0812">Transmembrane</keyword>
<feature type="transmembrane region" description="Helical" evidence="1">
    <location>
        <begin position="138"/>
        <end position="159"/>
    </location>
</feature>
<dbReference type="PANTHER" id="PTHR36840:SF1">
    <property type="entry name" value="BLL5714 PROTEIN"/>
    <property type="match status" value="1"/>
</dbReference>
<gene>
    <name evidence="2" type="ORF">UFOPK3427_01210</name>
    <name evidence="3" type="ORF">UFOPK4112_01513</name>
</gene>
<accession>A0A6J7E3F5</accession>
<name>A0A6J7E3F5_9ZZZZ</name>
<feature type="transmembrane region" description="Helical" evidence="1">
    <location>
        <begin position="269"/>
        <end position="290"/>
    </location>
</feature>
<feature type="transmembrane region" description="Helical" evidence="1">
    <location>
        <begin position="328"/>
        <end position="345"/>
    </location>
</feature>
<dbReference type="InterPro" id="IPR010640">
    <property type="entry name" value="Low_temperature_requirement_A"/>
</dbReference>
<dbReference type="Pfam" id="PF06772">
    <property type="entry name" value="LtrA"/>
    <property type="match status" value="1"/>
</dbReference>
<feature type="transmembrane region" description="Helical" evidence="1">
    <location>
        <begin position="50"/>
        <end position="70"/>
    </location>
</feature>
<feature type="transmembrane region" description="Helical" evidence="1">
    <location>
        <begin position="82"/>
        <end position="100"/>
    </location>
</feature>
<feature type="transmembrane region" description="Helical" evidence="1">
    <location>
        <begin position="20"/>
        <end position="38"/>
    </location>
</feature>
<dbReference type="AlphaFoldDB" id="A0A6J7E3F5"/>
<dbReference type="PANTHER" id="PTHR36840">
    <property type="entry name" value="BLL5714 PROTEIN"/>
    <property type="match status" value="1"/>
</dbReference>
<proteinExistence type="predicted"/>
<dbReference type="EMBL" id="CAFBLT010000001">
    <property type="protein sequence ID" value="CAB4877301.1"/>
    <property type="molecule type" value="Genomic_DNA"/>
</dbReference>
<dbReference type="EMBL" id="CAFBPM010000018">
    <property type="protein sequence ID" value="CAB5029741.1"/>
    <property type="molecule type" value="Genomic_DNA"/>
</dbReference>
<keyword evidence="1" id="KW-0472">Membrane</keyword>
<protein>
    <submittedName>
        <fullName evidence="2">Unannotated protein</fullName>
    </submittedName>
</protein>
<keyword evidence="1" id="KW-1133">Transmembrane helix</keyword>
<feature type="transmembrane region" description="Helical" evidence="1">
    <location>
        <begin position="165"/>
        <end position="185"/>
    </location>
</feature>
<feature type="transmembrane region" description="Helical" evidence="1">
    <location>
        <begin position="357"/>
        <end position="376"/>
    </location>
</feature>
<evidence type="ECO:0000313" key="2">
    <source>
        <dbReference type="EMBL" id="CAB4877301.1"/>
    </source>
</evidence>
<evidence type="ECO:0000313" key="3">
    <source>
        <dbReference type="EMBL" id="CAB5029741.1"/>
    </source>
</evidence>
<feature type="transmembrane region" description="Helical" evidence="1">
    <location>
        <begin position="302"/>
        <end position="319"/>
    </location>
</feature>
<feature type="transmembrane region" description="Helical" evidence="1">
    <location>
        <begin position="231"/>
        <end position="248"/>
    </location>
</feature>
<feature type="transmembrane region" description="Helical" evidence="1">
    <location>
        <begin position="197"/>
        <end position="219"/>
    </location>
</feature>
<sequence>MSETRAATHGIKAPSSMLGWMELFSDLVFVATTLIFSSAMVDAPVGAEKFWIYMAFAMVWWIWMSSTMFFNRFRLGDVPLRIILLVQMFLLVLFAMEARAGIDNDITVMTFEFGGLLATVALMYLFGSLKERGSERRFARQMAGVNFLGALLFIVAAPFPDVARYPIGALGLLIVIVPTILPNVLSSHAPLFEEAHLVERLGAFSLIMMGETFVEIALAISGKHITIRDSLTLALEFLLAFSLWGAYFEDIPHAGLQQSRVKFWVPFHLILQLSIVTVGVGVSTLVNLPLGEHLPDADAVEIIGMMATFYLALGGLAWCSRRRPLKKLLLFRLGTAVVMLGVTVLAWTDPAFHVDDIIIVVIVLAIAELVAAPFILKTTTVNQVPQQESVSVS</sequence>
<reference evidence="2" key="1">
    <citation type="submission" date="2020-05" db="EMBL/GenBank/DDBJ databases">
        <authorList>
            <person name="Chiriac C."/>
            <person name="Salcher M."/>
            <person name="Ghai R."/>
            <person name="Kavagutti S V."/>
        </authorList>
    </citation>
    <scope>NUCLEOTIDE SEQUENCE</scope>
</reference>